<feature type="transmembrane region" description="Helical" evidence="1">
    <location>
        <begin position="123"/>
        <end position="151"/>
    </location>
</feature>
<feature type="domain" description="DUF6534" evidence="2">
    <location>
        <begin position="134"/>
        <end position="222"/>
    </location>
</feature>
<evidence type="ECO:0000256" key="1">
    <source>
        <dbReference type="SAM" id="Phobius"/>
    </source>
</evidence>
<dbReference type="AlphaFoldDB" id="A0A9W8MFI8"/>
<evidence type="ECO:0000313" key="4">
    <source>
        <dbReference type="Proteomes" id="UP001140091"/>
    </source>
</evidence>
<feature type="transmembrane region" description="Helical" evidence="1">
    <location>
        <begin position="6"/>
        <end position="29"/>
    </location>
</feature>
<reference evidence="3" key="1">
    <citation type="submission" date="2022-06" db="EMBL/GenBank/DDBJ databases">
        <title>Genome Sequence of Candolleomyces eurysporus.</title>
        <authorList>
            <person name="Buettner E."/>
        </authorList>
    </citation>
    <scope>NUCLEOTIDE SEQUENCE</scope>
    <source>
        <strain evidence="3">VTCC 930004</strain>
    </source>
</reference>
<proteinExistence type="predicted"/>
<dbReference type="InterPro" id="IPR045339">
    <property type="entry name" value="DUF6534"/>
</dbReference>
<feature type="non-terminal residue" evidence="3">
    <location>
        <position position="1"/>
    </location>
</feature>
<dbReference type="PANTHER" id="PTHR40465:SF1">
    <property type="entry name" value="DUF6534 DOMAIN-CONTAINING PROTEIN"/>
    <property type="match status" value="1"/>
</dbReference>
<organism evidence="3 4">
    <name type="scientific">Candolleomyces eurysporus</name>
    <dbReference type="NCBI Taxonomy" id="2828524"/>
    <lineage>
        <taxon>Eukaryota</taxon>
        <taxon>Fungi</taxon>
        <taxon>Dikarya</taxon>
        <taxon>Basidiomycota</taxon>
        <taxon>Agaricomycotina</taxon>
        <taxon>Agaricomycetes</taxon>
        <taxon>Agaricomycetidae</taxon>
        <taxon>Agaricales</taxon>
        <taxon>Agaricineae</taxon>
        <taxon>Psathyrellaceae</taxon>
        <taxon>Candolleomyces</taxon>
    </lineage>
</organism>
<keyword evidence="1" id="KW-1133">Transmembrane helix</keyword>
<keyword evidence="1" id="KW-0472">Membrane</keyword>
<dbReference type="PANTHER" id="PTHR40465">
    <property type="entry name" value="CHROMOSOME 1, WHOLE GENOME SHOTGUN SEQUENCE"/>
    <property type="match status" value="1"/>
</dbReference>
<dbReference type="EMBL" id="JANBPK010000920">
    <property type="protein sequence ID" value="KAJ2928731.1"/>
    <property type="molecule type" value="Genomic_DNA"/>
</dbReference>
<feature type="transmembrane region" description="Helical" evidence="1">
    <location>
        <begin position="171"/>
        <end position="190"/>
    </location>
</feature>
<protein>
    <recommendedName>
        <fullName evidence="2">DUF6534 domain-containing protein</fullName>
    </recommendedName>
</protein>
<feature type="transmembrane region" description="Helical" evidence="1">
    <location>
        <begin position="90"/>
        <end position="111"/>
    </location>
</feature>
<feature type="transmembrane region" description="Helical" evidence="1">
    <location>
        <begin position="49"/>
        <end position="70"/>
    </location>
</feature>
<evidence type="ECO:0000259" key="2">
    <source>
        <dbReference type="Pfam" id="PF20152"/>
    </source>
</evidence>
<evidence type="ECO:0000313" key="3">
    <source>
        <dbReference type="EMBL" id="KAJ2928731.1"/>
    </source>
</evidence>
<sequence length="275" mass="30344">MSGDLFSLVLAPILIGSLFALLLYGAYLVQLSHFLMHENAAKERKPIQWLVAFVTLSETASVAIVAQNVYEAFSLAVRQPGKQFSLPQSAIVTPILNSMIAFSVQCFFACIKGDLSRTKDITLPATIVYLAGNVACDSVITASMIFVLIGLKMAVIPHATQRLLNRLMVNSIENGLITTICVTLNLVFCVTRYEDGIQFAFQHISGRLYSNVLLASLNGRHRYRAKDQAISLGVSVNWWRYESGGQDHKHQQILSSGRDQLYAPERHGLYSFSGG</sequence>
<dbReference type="Proteomes" id="UP001140091">
    <property type="component" value="Unassembled WGS sequence"/>
</dbReference>
<gene>
    <name evidence="3" type="ORF">H1R20_g8372</name>
</gene>
<keyword evidence="1" id="KW-0812">Transmembrane</keyword>
<accession>A0A9W8MFI8</accession>
<dbReference type="OrthoDB" id="3223377at2759"/>
<comment type="caution">
    <text evidence="3">The sequence shown here is derived from an EMBL/GenBank/DDBJ whole genome shotgun (WGS) entry which is preliminary data.</text>
</comment>
<dbReference type="Pfam" id="PF20152">
    <property type="entry name" value="DUF6534"/>
    <property type="match status" value="1"/>
</dbReference>
<keyword evidence="4" id="KW-1185">Reference proteome</keyword>
<name>A0A9W8MFI8_9AGAR</name>